<sequence>MKCFIFAPVHIIGLHDIRTLHFSSALIQIHGAVRIVHLMCFPASAESQRQMEKLIND</sequence>
<dbReference type="Proteomes" id="UP000472263">
    <property type="component" value="Chromosome 15"/>
</dbReference>
<organism evidence="1 2">
    <name type="scientific">Myripristis murdjan</name>
    <name type="common">pinecone soldierfish</name>
    <dbReference type="NCBI Taxonomy" id="586833"/>
    <lineage>
        <taxon>Eukaryota</taxon>
        <taxon>Metazoa</taxon>
        <taxon>Chordata</taxon>
        <taxon>Craniata</taxon>
        <taxon>Vertebrata</taxon>
        <taxon>Euteleostomi</taxon>
        <taxon>Actinopterygii</taxon>
        <taxon>Neopterygii</taxon>
        <taxon>Teleostei</taxon>
        <taxon>Neoteleostei</taxon>
        <taxon>Acanthomorphata</taxon>
        <taxon>Holocentriformes</taxon>
        <taxon>Holocentridae</taxon>
        <taxon>Myripristis</taxon>
    </lineage>
</organism>
<proteinExistence type="predicted"/>
<name>A0A667XVA5_9TELE</name>
<keyword evidence="2" id="KW-1185">Reference proteome</keyword>
<reference evidence="1" key="3">
    <citation type="submission" date="2025-09" db="UniProtKB">
        <authorList>
            <consortium name="Ensembl"/>
        </authorList>
    </citation>
    <scope>IDENTIFICATION</scope>
</reference>
<dbReference type="InParanoid" id="A0A667XVA5"/>
<dbReference type="AlphaFoldDB" id="A0A667XVA5"/>
<accession>A0A667XVA5</accession>
<evidence type="ECO:0000313" key="2">
    <source>
        <dbReference type="Proteomes" id="UP000472263"/>
    </source>
</evidence>
<reference evidence="1" key="1">
    <citation type="submission" date="2019-06" db="EMBL/GenBank/DDBJ databases">
        <authorList>
            <consortium name="Wellcome Sanger Institute Data Sharing"/>
        </authorList>
    </citation>
    <scope>NUCLEOTIDE SEQUENCE [LARGE SCALE GENOMIC DNA]</scope>
</reference>
<dbReference type="Ensembl" id="ENSMMDT00005016414.1">
    <property type="protein sequence ID" value="ENSMMDP00005015989.1"/>
    <property type="gene ID" value="ENSMMDG00005008117.1"/>
</dbReference>
<evidence type="ECO:0000313" key="1">
    <source>
        <dbReference type="Ensembl" id="ENSMMDP00005015989.1"/>
    </source>
</evidence>
<protein>
    <submittedName>
        <fullName evidence="1">Uncharacterized protein</fullName>
    </submittedName>
</protein>
<reference evidence="1" key="2">
    <citation type="submission" date="2025-08" db="UniProtKB">
        <authorList>
            <consortium name="Ensembl"/>
        </authorList>
    </citation>
    <scope>IDENTIFICATION</scope>
</reference>